<dbReference type="NCBIfam" id="NF041384">
    <property type="entry name" value="YHS_seleno_dom"/>
    <property type="match status" value="1"/>
</dbReference>
<evidence type="ECO:0000313" key="1">
    <source>
        <dbReference type="EMBL" id="PZX55595.1"/>
    </source>
</evidence>
<name>A0A2W7RXE4_9BACT</name>
<gene>
    <name evidence="1" type="ORF">LV85_00820</name>
</gene>
<organism evidence="1 2">
    <name type="scientific">Algoriphagus chordae</name>
    <dbReference type="NCBI Taxonomy" id="237019"/>
    <lineage>
        <taxon>Bacteria</taxon>
        <taxon>Pseudomonadati</taxon>
        <taxon>Bacteroidota</taxon>
        <taxon>Cytophagia</taxon>
        <taxon>Cytophagales</taxon>
        <taxon>Cyclobacteriaceae</taxon>
        <taxon>Algoriphagus</taxon>
    </lineage>
</organism>
<accession>A0A2W7RXE4</accession>
<proteinExistence type="predicted"/>
<dbReference type="Proteomes" id="UP000248882">
    <property type="component" value="Unassembled WGS sequence"/>
</dbReference>
<evidence type="ECO:0000313" key="2">
    <source>
        <dbReference type="Proteomes" id="UP000248882"/>
    </source>
</evidence>
<comment type="caution">
    <text evidence="1">The sequence shown here is derived from an EMBL/GenBank/DDBJ whole genome shotgun (WGS) entry which is preliminary data.</text>
</comment>
<protein>
    <submittedName>
        <fullName evidence="1">YHS domain-containing protein</fullName>
    </submittedName>
</protein>
<dbReference type="AlphaFoldDB" id="A0A2W7RXE4"/>
<keyword evidence="2" id="KW-1185">Reference proteome</keyword>
<dbReference type="EMBL" id="QKZT01000003">
    <property type="protein sequence ID" value="PZX55595.1"/>
    <property type="molecule type" value="Genomic_DNA"/>
</dbReference>
<sequence length="150" mass="17162">MNDYIIKVMLSVVLMLLVAVAYAQKPEVFSKDEKAIEGYDPVSYFTDSKARLGKDKFTFVHAGANWYFSSEENLELFQSNPSKYMPQYGGYCAYGLASGYKAPISPQAWTIVDDKLYLNYNKKIQGDWLADQTEKIKKADENWPNVKNDQ</sequence>
<reference evidence="1 2" key="1">
    <citation type="submission" date="2018-06" db="EMBL/GenBank/DDBJ databases">
        <title>Genomic Encyclopedia of Archaeal and Bacterial Type Strains, Phase II (KMG-II): from individual species to whole genera.</title>
        <authorList>
            <person name="Goeker M."/>
        </authorList>
    </citation>
    <scope>NUCLEOTIDE SEQUENCE [LARGE SCALE GENOMIC DNA]</scope>
    <source>
        <strain evidence="1 2">DSM 19830</strain>
    </source>
</reference>